<name>A0A1M5IYL5_9BACT</name>
<dbReference type="STRING" id="1346286.SAMN05444362_12158"/>
<gene>
    <name evidence="1" type="ORF">SAMN05444362_12158</name>
</gene>
<evidence type="ECO:0000313" key="2">
    <source>
        <dbReference type="Proteomes" id="UP000184480"/>
    </source>
</evidence>
<dbReference type="EMBL" id="FQUC01000021">
    <property type="protein sequence ID" value="SHG33361.1"/>
    <property type="molecule type" value="Genomic_DNA"/>
</dbReference>
<dbReference type="AlphaFoldDB" id="A0A1M5IYL5"/>
<dbReference type="RefSeq" id="WP_062184332.1">
    <property type="nucleotide sequence ID" value="NZ_BBXL01000026.1"/>
</dbReference>
<accession>A0A1M5IYL5</accession>
<keyword evidence="2" id="KW-1185">Reference proteome</keyword>
<dbReference type="Proteomes" id="UP000184480">
    <property type="component" value="Unassembled WGS sequence"/>
</dbReference>
<proteinExistence type="predicted"/>
<organism evidence="1 2">
    <name type="scientific">Dysgonomonas macrotermitis</name>
    <dbReference type="NCBI Taxonomy" id="1346286"/>
    <lineage>
        <taxon>Bacteria</taxon>
        <taxon>Pseudomonadati</taxon>
        <taxon>Bacteroidota</taxon>
        <taxon>Bacteroidia</taxon>
        <taxon>Bacteroidales</taxon>
        <taxon>Dysgonomonadaceae</taxon>
        <taxon>Dysgonomonas</taxon>
    </lineage>
</organism>
<reference evidence="2" key="1">
    <citation type="submission" date="2016-11" db="EMBL/GenBank/DDBJ databases">
        <authorList>
            <person name="Varghese N."/>
            <person name="Submissions S."/>
        </authorList>
    </citation>
    <scope>NUCLEOTIDE SEQUENCE [LARGE SCALE GENOMIC DNA]</scope>
    <source>
        <strain evidence="2">DSM 27370</strain>
    </source>
</reference>
<protein>
    <submittedName>
        <fullName evidence="1">Uncharacterized protein</fullName>
    </submittedName>
</protein>
<sequence length="68" mass="7653">MDIQTYLKAQNIRENSSKASSAFKKLGAGLCEVSFGDIKIVPDKLLTSKLLKALSEYVEEKEKEFEKL</sequence>
<evidence type="ECO:0000313" key="1">
    <source>
        <dbReference type="EMBL" id="SHG33361.1"/>
    </source>
</evidence>